<reference evidence="2 3" key="1">
    <citation type="journal article" date="2016" name="Genome Biol. Evol.">
        <title>Genome Sequencing of the Behavior Manipulating Virus LbFV Reveals a Possible New Virus Family.</title>
        <authorList>
            <person name="Lepetit D."/>
            <person name="Gillet B."/>
            <person name="Hughes S."/>
            <person name="Kraaijeveld K."/>
            <person name="Varaldi J."/>
        </authorList>
    </citation>
    <scope>NUCLEOTIDE SEQUENCE [LARGE SCALE GENOMIC DNA]</scope>
    <source>
        <strain evidence="2">Valence Gotheron</strain>
    </source>
</reference>
<dbReference type="EMBL" id="KY009685">
    <property type="protein sequence ID" value="AQQ79975.1"/>
    <property type="molecule type" value="Genomic_DNA"/>
</dbReference>
<dbReference type="Proteomes" id="UP000203066">
    <property type="component" value="Segment"/>
</dbReference>
<organism evidence="2 3">
    <name type="scientific">Leptopilina boulardi filamentous virus</name>
    <dbReference type="NCBI Taxonomy" id="552509"/>
    <lineage>
        <taxon>Viruses</taxon>
        <taxon>Viruses incertae sedis</taxon>
        <taxon>Naldaviricetes</taxon>
        <taxon>Lefavirales</taxon>
        <taxon>Filamentoviridae</taxon>
        <taxon>Alphafilamentovirus</taxon>
        <taxon>Alphafilamentovirus leboulardi</taxon>
    </lineage>
</organism>
<dbReference type="KEGG" id="vg:31050532"/>
<keyword evidence="1" id="KW-1133">Transmembrane helix</keyword>
<accession>A0A1S5YDA5</accession>
<keyword evidence="1" id="KW-0472">Membrane</keyword>
<dbReference type="RefSeq" id="YP_009345659.1">
    <property type="nucleotide sequence ID" value="NC_033778.1"/>
</dbReference>
<feature type="transmembrane region" description="Helical" evidence="1">
    <location>
        <begin position="6"/>
        <end position="23"/>
    </location>
</feature>
<protein>
    <submittedName>
        <fullName evidence="2">Uncharacterized protein</fullName>
    </submittedName>
</protein>
<proteinExistence type="predicted"/>
<evidence type="ECO:0000256" key="1">
    <source>
        <dbReference type="SAM" id="Phobius"/>
    </source>
</evidence>
<keyword evidence="1" id="KW-0812">Transmembrane</keyword>
<evidence type="ECO:0000313" key="2">
    <source>
        <dbReference type="EMBL" id="AQQ79975.1"/>
    </source>
</evidence>
<sequence>MLIYFLLIALIIQILLVFIKFFYNNDMKKAIINKNKVNDILNIYIEEDEIDGNNDNSSELNTKSFKETNDSSVFCYESNGKELRLGFKSVLEYKVNNIYIDSCIPYVPNAFTFTDKGDFNITSDVCMNGKITLLNDNFFHCECPVNYIKGYFTNYFPEIPRCIEEKNKHFYLNFVSETNLNLFNSTSRYLHFDYDYLF</sequence>
<dbReference type="GeneID" id="31050532"/>
<evidence type="ECO:0000313" key="3">
    <source>
        <dbReference type="Proteomes" id="UP000203066"/>
    </source>
</evidence>
<name>A0A1S5YDA5_9VIRU</name>
<keyword evidence="3" id="KW-1185">Reference proteome</keyword>
<gene>
    <name evidence="2" type="ORF">LbFV_ORF55</name>
</gene>